<gene>
    <name evidence="2" type="ORF">L484_002668</name>
</gene>
<proteinExistence type="predicted"/>
<evidence type="ECO:0000256" key="1">
    <source>
        <dbReference type="SAM" id="MobiDB-lite"/>
    </source>
</evidence>
<dbReference type="AlphaFoldDB" id="W9RWK0"/>
<organism evidence="2 3">
    <name type="scientific">Morus notabilis</name>
    <dbReference type="NCBI Taxonomy" id="981085"/>
    <lineage>
        <taxon>Eukaryota</taxon>
        <taxon>Viridiplantae</taxon>
        <taxon>Streptophyta</taxon>
        <taxon>Embryophyta</taxon>
        <taxon>Tracheophyta</taxon>
        <taxon>Spermatophyta</taxon>
        <taxon>Magnoliopsida</taxon>
        <taxon>eudicotyledons</taxon>
        <taxon>Gunneridae</taxon>
        <taxon>Pentapetalae</taxon>
        <taxon>rosids</taxon>
        <taxon>fabids</taxon>
        <taxon>Rosales</taxon>
        <taxon>Moraceae</taxon>
        <taxon>Moreae</taxon>
        <taxon>Morus</taxon>
    </lineage>
</organism>
<accession>W9RWK0</accession>
<dbReference type="Proteomes" id="UP000030645">
    <property type="component" value="Unassembled WGS sequence"/>
</dbReference>
<name>W9RWK0_9ROSA</name>
<dbReference type="EMBL" id="KE344681">
    <property type="protein sequence ID" value="EXB75446.1"/>
    <property type="molecule type" value="Genomic_DNA"/>
</dbReference>
<evidence type="ECO:0000313" key="2">
    <source>
        <dbReference type="EMBL" id="EXB75446.1"/>
    </source>
</evidence>
<feature type="compositionally biased region" description="Low complexity" evidence="1">
    <location>
        <begin position="43"/>
        <end position="54"/>
    </location>
</feature>
<reference evidence="3" key="1">
    <citation type="submission" date="2013-01" db="EMBL/GenBank/DDBJ databases">
        <title>Draft Genome Sequence of a Mulberry Tree, Morus notabilis C.K. Schneid.</title>
        <authorList>
            <person name="He N."/>
            <person name="Zhao S."/>
        </authorList>
    </citation>
    <scope>NUCLEOTIDE SEQUENCE</scope>
</reference>
<evidence type="ECO:0000313" key="3">
    <source>
        <dbReference type="Proteomes" id="UP000030645"/>
    </source>
</evidence>
<keyword evidence="3" id="KW-1185">Reference proteome</keyword>
<protein>
    <submittedName>
        <fullName evidence="2">Uncharacterized protein</fullName>
    </submittedName>
</protein>
<feature type="region of interest" description="Disordered" evidence="1">
    <location>
        <begin position="40"/>
        <end position="59"/>
    </location>
</feature>
<sequence>MGNAAYRKVDVANPIEMLENWQQHAVTSCKLAMEREVKVVGKSPSSGNESNASSYTERMRKHVREASLWRFQ</sequence>